<evidence type="ECO:0000313" key="2">
    <source>
        <dbReference type="EMBL" id="NEX48674.1"/>
    </source>
</evidence>
<feature type="domain" description="TniQ" evidence="1">
    <location>
        <begin position="12"/>
        <end position="147"/>
    </location>
</feature>
<gene>
    <name evidence="2" type="ORF">G3572_20985</name>
</gene>
<dbReference type="RefSeq" id="WP_164615529.1">
    <property type="nucleotide sequence ID" value="NZ_JAAIKE010000015.1"/>
</dbReference>
<dbReference type="Pfam" id="PF06527">
    <property type="entry name" value="TniQ"/>
    <property type="match status" value="1"/>
</dbReference>
<reference evidence="2 3" key="1">
    <citation type="submission" date="2020-02" db="EMBL/GenBank/DDBJ databases">
        <title>Rhodobacter algicola sp. nov., isolated from microalga culture.</title>
        <authorList>
            <person name="Park C.-Y."/>
        </authorList>
    </citation>
    <scope>NUCLEOTIDE SEQUENCE [LARGE SCALE GENOMIC DNA]</scope>
    <source>
        <strain evidence="2 3">ETT8</strain>
    </source>
</reference>
<protein>
    <submittedName>
        <fullName evidence="2">TniQ family protein</fullName>
    </submittedName>
</protein>
<evidence type="ECO:0000259" key="1">
    <source>
        <dbReference type="Pfam" id="PF06527"/>
    </source>
</evidence>
<organism evidence="2 3">
    <name type="scientific">Pseudotabrizicola algicola</name>
    <dbReference type="NCBI Taxonomy" id="2709381"/>
    <lineage>
        <taxon>Bacteria</taxon>
        <taxon>Pseudomonadati</taxon>
        <taxon>Pseudomonadota</taxon>
        <taxon>Alphaproteobacteria</taxon>
        <taxon>Rhodobacterales</taxon>
        <taxon>Paracoccaceae</taxon>
        <taxon>Pseudotabrizicola</taxon>
    </lineage>
</organism>
<proteinExistence type="predicted"/>
<dbReference type="Proteomes" id="UP000481421">
    <property type="component" value="Unassembled WGS sequence"/>
</dbReference>
<accession>A0A6B3RR75</accession>
<comment type="caution">
    <text evidence="2">The sequence shown here is derived from an EMBL/GenBank/DDBJ whole genome shotgun (WGS) entry which is preliminary data.</text>
</comment>
<name>A0A6B3RR75_9RHOB</name>
<sequence>MKTTDLLPVKMPRPAHRETVFSFLSRCAATWQTTTRQFAYDIGTSLKFIAMQNEVTLRLFAERTKLSPEDLAELMSWTGEKIGNVRMRFREEVFVSRALRNPDVQGCPMCLREDIAAADTSPTAVMVMRGNWLMRDAVLCIRHGHPLVTLWSAVKVDARYDIGANLEAIMLDLQAGAFDRPRQEPSPYDLWLDRRLEDGTDSTALKDHGLFAATTFCRYLGMARLGVDIGPDKERAGAFLAAGFEIAAQGASAIRSEFDRLAARATEPKQGAKTAFGELYSALGQLYTDDPGFTAFRIILRDCILDHWPYAPGELLLGEPVLVRRKHSVSSAAEEIGIGQKLVRQFLIEAGAVQQYDPRPDARLIFDAEQNKALLAEIPTLVGPIAMQDAMGATKMELIALEEEGLLAPRTRIPSVKNVWRIADGEALVAKLLARAARVAADDPSWETLLLARKRTGIGLAKMVHAIDAGSLDVGARQGVAGFHGIVVRLEQLAPLIAAKEAPDPTEGGKLQSAAAFGRSIGLRDNRSFAALMDAGHVPAKARLHPGTKRMQYWMDEADIAAFTARFATPSMLIAETGLHRNTI</sequence>
<dbReference type="AlphaFoldDB" id="A0A6B3RR75"/>
<dbReference type="InterPro" id="IPR009492">
    <property type="entry name" value="TniQ"/>
</dbReference>
<dbReference type="EMBL" id="JAAIKE010000015">
    <property type="protein sequence ID" value="NEX48674.1"/>
    <property type="molecule type" value="Genomic_DNA"/>
</dbReference>
<keyword evidence="3" id="KW-1185">Reference proteome</keyword>
<evidence type="ECO:0000313" key="3">
    <source>
        <dbReference type="Proteomes" id="UP000481421"/>
    </source>
</evidence>